<dbReference type="PANTHER" id="PTHR30097">
    <property type="entry name" value="CATION EFFLUX SYSTEM PROTEIN CUSB"/>
    <property type="match status" value="1"/>
</dbReference>
<dbReference type="PANTHER" id="PTHR30097:SF4">
    <property type="entry name" value="SLR6042 PROTEIN"/>
    <property type="match status" value="1"/>
</dbReference>
<organism evidence="4 5">
    <name type="scientific">Paenimyroides viscosum</name>
    <dbReference type="NCBI Taxonomy" id="2488729"/>
    <lineage>
        <taxon>Bacteria</taxon>
        <taxon>Pseudomonadati</taxon>
        <taxon>Bacteroidota</taxon>
        <taxon>Flavobacteriia</taxon>
        <taxon>Flavobacteriales</taxon>
        <taxon>Flavobacteriaceae</taxon>
        <taxon>Paenimyroides</taxon>
    </lineage>
</organism>
<comment type="similarity">
    <text evidence="1">Belongs to the membrane fusion protein (MFP) (TC 8.A.1) family.</text>
</comment>
<feature type="domain" description="CzcB-like barrel-sandwich hybrid" evidence="3">
    <location>
        <begin position="77"/>
        <end position="217"/>
    </location>
</feature>
<dbReference type="InterPro" id="IPR058647">
    <property type="entry name" value="BSH_CzcB-like"/>
</dbReference>
<dbReference type="Gene3D" id="2.40.30.170">
    <property type="match status" value="1"/>
</dbReference>
<keyword evidence="5" id="KW-1185">Reference proteome</keyword>
<dbReference type="NCBIfam" id="TIGR01730">
    <property type="entry name" value="RND_mfp"/>
    <property type="match status" value="1"/>
</dbReference>
<dbReference type="InterPro" id="IPR051909">
    <property type="entry name" value="MFP_Cation_Efflux"/>
</dbReference>
<dbReference type="Gene3D" id="1.10.287.470">
    <property type="entry name" value="Helix hairpin bin"/>
    <property type="match status" value="1"/>
</dbReference>
<protein>
    <submittedName>
        <fullName evidence="4">Efflux RND transporter periplasmic adaptor subunit</fullName>
    </submittedName>
</protein>
<dbReference type="GO" id="GO:0060003">
    <property type="term" value="P:copper ion export"/>
    <property type="evidence" value="ECO:0007669"/>
    <property type="project" value="TreeGrafter"/>
</dbReference>
<evidence type="ECO:0000259" key="3">
    <source>
        <dbReference type="Pfam" id="PF25973"/>
    </source>
</evidence>
<dbReference type="Pfam" id="PF25973">
    <property type="entry name" value="BSH_CzcB"/>
    <property type="match status" value="1"/>
</dbReference>
<proteinExistence type="inferred from homology"/>
<comment type="caution">
    <text evidence="4">The sequence shown here is derived from an EMBL/GenBank/DDBJ whole genome shotgun (WGS) entry which is preliminary data.</text>
</comment>
<dbReference type="Gene3D" id="2.40.50.100">
    <property type="match status" value="1"/>
</dbReference>
<dbReference type="GO" id="GO:0030313">
    <property type="term" value="C:cell envelope"/>
    <property type="evidence" value="ECO:0007669"/>
    <property type="project" value="TreeGrafter"/>
</dbReference>
<keyword evidence="2" id="KW-0813">Transport</keyword>
<evidence type="ECO:0000256" key="1">
    <source>
        <dbReference type="ARBA" id="ARBA00009477"/>
    </source>
</evidence>
<dbReference type="AlphaFoldDB" id="A0A3P1ATK7"/>
<sequence length="378" mass="41306">MKYLFIILSAFLILSCKNEAVKEETAKPASKVVENQLELTNEQLKTIELSTVKMAKKQISGTLQLNGKVDIDPDSKVSISSALGGHVKSVRVLPGKFVRKGDVIVIIEDNQFIQIQQDYLTTQAQLLSAAPNYNRQKELNTTKSTSDKLMQQAETEYKSLLAIKNGLEEKLRLLNINPSKVAAGKIQRSINIVAPFSGVVSGVNVNKGKYVAPSDVLVELINPQGLILKVKVFEKDLPKIAIGQNVTLFTNGDADNKLKAKIITKGNSILEDGSTEVIAKLINANKSELINGLYINALIDLDNVDAFTLPADAVVSFEGKNYVFEQIAAGKFRMMEVEIGTANEGFVSIQNHSSLLNKNIIGKGAYSLLMALKNKTEE</sequence>
<dbReference type="GO" id="GO:0015679">
    <property type="term" value="P:plasma membrane copper ion transport"/>
    <property type="evidence" value="ECO:0007669"/>
    <property type="project" value="TreeGrafter"/>
</dbReference>
<evidence type="ECO:0000313" key="4">
    <source>
        <dbReference type="EMBL" id="RRA91203.1"/>
    </source>
</evidence>
<dbReference type="EMBL" id="RQTJ01000036">
    <property type="protein sequence ID" value="RRA91203.1"/>
    <property type="molecule type" value="Genomic_DNA"/>
</dbReference>
<dbReference type="InterPro" id="IPR006143">
    <property type="entry name" value="RND_pump_MFP"/>
</dbReference>
<dbReference type="Proteomes" id="UP000268372">
    <property type="component" value="Unassembled WGS sequence"/>
</dbReference>
<gene>
    <name evidence="4" type="ORF">EG242_12845</name>
</gene>
<dbReference type="RefSeq" id="WP_124900265.1">
    <property type="nucleotide sequence ID" value="NZ_RQTJ01000036.1"/>
</dbReference>
<accession>A0A3P1ATK7</accession>
<dbReference type="SUPFAM" id="SSF111369">
    <property type="entry name" value="HlyD-like secretion proteins"/>
    <property type="match status" value="1"/>
</dbReference>
<dbReference type="Gene3D" id="2.40.420.20">
    <property type="match status" value="1"/>
</dbReference>
<dbReference type="GO" id="GO:0022857">
    <property type="term" value="F:transmembrane transporter activity"/>
    <property type="evidence" value="ECO:0007669"/>
    <property type="project" value="InterPro"/>
</dbReference>
<dbReference type="GO" id="GO:0016020">
    <property type="term" value="C:membrane"/>
    <property type="evidence" value="ECO:0007669"/>
    <property type="project" value="InterPro"/>
</dbReference>
<evidence type="ECO:0000256" key="2">
    <source>
        <dbReference type="ARBA" id="ARBA00022448"/>
    </source>
</evidence>
<reference evidence="4 5" key="1">
    <citation type="submission" date="2018-11" db="EMBL/GenBank/DDBJ databases">
        <title>Flavobacterium sp. nov., YIM 102796 draft genome.</title>
        <authorList>
            <person name="Li G."/>
            <person name="Jiang Y."/>
        </authorList>
    </citation>
    <scope>NUCLEOTIDE SEQUENCE [LARGE SCALE GENOMIC DNA]</scope>
    <source>
        <strain evidence="4 5">YIM 102796</strain>
    </source>
</reference>
<dbReference type="PROSITE" id="PS51257">
    <property type="entry name" value="PROKAR_LIPOPROTEIN"/>
    <property type="match status" value="1"/>
</dbReference>
<dbReference type="OrthoDB" id="9814657at2"/>
<evidence type="ECO:0000313" key="5">
    <source>
        <dbReference type="Proteomes" id="UP000268372"/>
    </source>
</evidence>
<name>A0A3P1ATK7_9FLAO</name>